<feature type="compositionally biased region" description="Polar residues" evidence="1">
    <location>
        <begin position="49"/>
        <end position="58"/>
    </location>
</feature>
<feature type="region of interest" description="Disordered" evidence="1">
    <location>
        <begin position="1"/>
        <end position="90"/>
    </location>
</feature>
<organism evidence="2">
    <name type="scientific">Trypanosoma vivax (strain Y486)</name>
    <dbReference type="NCBI Taxonomy" id="1055687"/>
    <lineage>
        <taxon>Eukaryota</taxon>
        <taxon>Discoba</taxon>
        <taxon>Euglenozoa</taxon>
        <taxon>Kinetoplastea</taxon>
        <taxon>Metakinetoplastina</taxon>
        <taxon>Trypanosomatida</taxon>
        <taxon>Trypanosomatidae</taxon>
        <taxon>Trypanosoma</taxon>
        <taxon>Duttonella</taxon>
    </lineage>
</organism>
<protein>
    <submittedName>
        <fullName evidence="2">Uncharacterized protein</fullName>
    </submittedName>
</protein>
<dbReference type="AlphaFoldDB" id="G0U8I5"/>
<feature type="region of interest" description="Disordered" evidence="1">
    <location>
        <begin position="497"/>
        <end position="518"/>
    </location>
</feature>
<feature type="region of interest" description="Disordered" evidence="1">
    <location>
        <begin position="367"/>
        <end position="387"/>
    </location>
</feature>
<feature type="compositionally biased region" description="Polar residues" evidence="1">
    <location>
        <begin position="17"/>
        <end position="35"/>
    </location>
</feature>
<sequence length="604" mass="66293">MSLQVHSTPMKGHDNCEPQSRNGNTNENSKATPATRSRRGGRRGRRRANQQPDANSGTVAPPVTAEDLPQHDDESMLNSTSVRRRAKPTSTVTKVVTDVSLEALRAKRNGTTVDGIPDEDDKTIEEVSRILLMYSSWLNSSGGRQCNKRFSSAQMTRACSEGSKNRGAQRNFGSGCSACSSCEGHDEQGTSGNFRGVDDVRSHILSLIQSGVLTPDVLEVLKAMLRNPPRGPKIEPRDNTNRGRNMFYHGLPDSRTHCNQRQRDEFFFHGMRPCCPCCCGCSPHLHPPDPLMENFFCYPEYPPYPDPFYYDACGNVLGGMPYGDGYSGVGCTNCNPFMDEYFPHNMHDYELEKENLPNYEKMAPAVVGKEAEEEEKPSNNDNDDDDGFAEMLRGICSSLQGGASLWGLQDGSVDRSNSPPILTEGVSNTNYVEGGGVTNLFSPLTPSVTISQSERESLRSLRQTLFAHMGQADSPDWRSPGITPSRSIWSAFVKDEKDEGGKNDNSVGHIGQGNDDENAWYSTNRTLFSYHTNSLEGGQTETPGESNRCDASVVTDVTALEYKHELNCKTTPQDKNLSLLFAEVPSGAGGCEEEPSCGWPSECA</sequence>
<proteinExistence type="predicted"/>
<name>G0U8I5_TRYVY</name>
<evidence type="ECO:0000313" key="2">
    <source>
        <dbReference type="EMBL" id="CCC53911.1"/>
    </source>
</evidence>
<gene>
    <name evidence="2" type="ORF">TVY486_1113950</name>
</gene>
<feature type="compositionally biased region" description="Basic residues" evidence="1">
    <location>
        <begin position="36"/>
        <end position="48"/>
    </location>
</feature>
<reference evidence="2" key="1">
    <citation type="journal article" date="2012" name="Proc. Natl. Acad. Sci. U.S.A.">
        <title>Antigenic diversity is generated by distinct evolutionary mechanisms in African trypanosome species.</title>
        <authorList>
            <person name="Jackson A.P."/>
            <person name="Berry A."/>
            <person name="Aslett M."/>
            <person name="Allison H.C."/>
            <person name="Burton P."/>
            <person name="Vavrova-Anderson J."/>
            <person name="Brown R."/>
            <person name="Browne H."/>
            <person name="Corton N."/>
            <person name="Hauser H."/>
            <person name="Gamble J."/>
            <person name="Gilderthorp R."/>
            <person name="Marcello L."/>
            <person name="McQuillan J."/>
            <person name="Otto T.D."/>
            <person name="Quail M.A."/>
            <person name="Sanders M.J."/>
            <person name="van Tonder A."/>
            <person name="Ginger M.L."/>
            <person name="Field M.C."/>
            <person name="Barry J.D."/>
            <person name="Hertz-Fowler C."/>
            <person name="Berriman M."/>
        </authorList>
    </citation>
    <scope>NUCLEOTIDE SEQUENCE</scope>
    <source>
        <strain evidence="2">Y486</strain>
    </source>
</reference>
<dbReference type="EMBL" id="HE573027">
    <property type="protein sequence ID" value="CCC53911.1"/>
    <property type="molecule type" value="Genomic_DNA"/>
</dbReference>
<accession>G0U8I5</accession>
<dbReference type="VEuPathDB" id="TriTrypDB:TvY486_1113950"/>
<evidence type="ECO:0000256" key="1">
    <source>
        <dbReference type="SAM" id="MobiDB-lite"/>
    </source>
</evidence>
<feature type="compositionally biased region" description="Acidic residues" evidence="1">
    <location>
        <begin position="371"/>
        <end position="387"/>
    </location>
</feature>